<dbReference type="AlphaFoldDB" id="T1C402"/>
<dbReference type="EMBL" id="AUZX01007087">
    <property type="protein sequence ID" value="EQD60845.1"/>
    <property type="molecule type" value="Genomic_DNA"/>
</dbReference>
<reference evidence="1" key="2">
    <citation type="journal article" date="2014" name="ISME J.">
        <title>Microbial stratification in low pH oxic and suboxic macroscopic growths along an acid mine drainage.</title>
        <authorList>
            <person name="Mendez-Garcia C."/>
            <person name="Mesa V."/>
            <person name="Sprenger R.R."/>
            <person name="Richter M."/>
            <person name="Diez M.S."/>
            <person name="Solano J."/>
            <person name="Bargiela R."/>
            <person name="Golyshina O.V."/>
            <person name="Manteca A."/>
            <person name="Ramos J.L."/>
            <person name="Gallego J.R."/>
            <person name="Llorente I."/>
            <person name="Martins Dos Santos V.A."/>
            <person name="Jensen O.N."/>
            <person name="Pelaez A.I."/>
            <person name="Sanchez J."/>
            <person name="Ferrer M."/>
        </authorList>
    </citation>
    <scope>NUCLEOTIDE SEQUENCE</scope>
</reference>
<organism evidence="1">
    <name type="scientific">mine drainage metagenome</name>
    <dbReference type="NCBI Taxonomy" id="410659"/>
    <lineage>
        <taxon>unclassified sequences</taxon>
        <taxon>metagenomes</taxon>
        <taxon>ecological metagenomes</taxon>
    </lineage>
</organism>
<protein>
    <submittedName>
        <fullName evidence="1">DNA mismatch repair protein MutS domain protein</fullName>
    </submittedName>
</protein>
<proteinExistence type="predicted"/>
<evidence type="ECO:0000313" key="1">
    <source>
        <dbReference type="EMBL" id="EQD60845.1"/>
    </source>
</evidence>
<sequence length="168" mass="18665">NLDQVVAAITAGREEYDLAPFFQEHLEDPATIQYRHGVLRDLEGGALPQHLTSFAHGMREMRAQLAQAGKLRYQRQQESWFLAAVETYCAAVSCLARDLVQVELASQGMLTFREYLSSYVASPEFTALTAETGAVKDALARVGYCVQVQGNRVTVSKYAREPDYSQAV</sequence>
<feature type="non-terminal residue" evidence="1">
    <location>
        <position position="168"/>
    </location>
</feature>
<accession>T1C402</accession>
<name>T1C402_9ZZZZ</name>
<reference evidence="1" key="1">
    <citation type="submission" date="2013-08" db="EMBL/GenBank/DDBJ databases">
        <authorList>
            <person name="Mendez C."/>
            <person name="Richter M."/>
            <person name="Ferrer M."/>
            <person name="Sanchez J."/>
        </authorList>
    </citation>
    <scope>NUCLEOTIDE SEQUENCE</scope>
</reference>
<comment type="caution">
    <text evidence="1">The sequence shown here is derived from an EMBL/GenBank/DDBJ whole genome shotgun (WGS) entry which is preliminary data.</text>
</comment>
<feature type="non-terminal residue" evidence="1">
    <location>
        <position position="1"/>
    </location>
</feature>
<gene>
    <name evidence="1" type="ORF">B1A_09949</name>
</gene>